<name>A0A0E9TTF7_ANGAN</name>
<feature type="transmembrane region" description="Helical" evidence="1">
    <location>
        <begin position="32"/>
        <end position="50"/>
    </location>
</feature>
<dbReference type="EMBL" id="GBXM01051850">
    <property type="protein sequence ID" value="JAH56727.1"/>
    <property type="molecule type" value="Transcribed_RNA"/>
</dbReference>
<accession>A0A0E9TTF7</accession>
<evidence type="ECO:0000313" key="2">
    <source>
        <dbReference type="EMBL" id="JAH56727.1"/>
    </source>
</evidence>
<organism evidence="2">
    <name type="scientific">Anguilla anguilla</name>
    <name type="common">European freshwater eel</name>
    <name type="synonym">Muraena anguilla</name>
    <dbReference type="NCBI Taxonomy" id="7936"/>
    <lineage>
        <taxon>Eukaryota</taxon>
        <taxon>Metazoa</taxon>
        <taxon>Chordata</taxon>
        <taxon>Craniata</taxon>
        <taxon>Vertebrata</taxon>
        <taxon>Euteleostomi</taxon>
        <taxon>Actinopterygii</taxon>
        <taxon>Neopterygii</taxon>
        <taxon>Teleostei</taxon>
        <taxon>Anguilliformes</taxon>
        <taxon>Anguillidae</taxon>
        <taxon>Anguilla</taxon>
    </lineage>
</organism>
<keyword evidence="1" id="KW-0472">Membrane</keyword>
<reference evidence="2" key="2">
    <citation type="journal article" date="2015" name="Fish Shellfish Immunol.">
        <title>Early steps in the European eel (Anguilla anguilla)-Vibrio vulnificus interaction in the gills: Role of the RtxA13 toxin.</title>
        <authorList>
            <person name="Callol A."/>
            <person name="Pajuelo D."/>
            <person name="Ebbesson L."/>
            <person name="Teles M."/>
            <person name="MacKenzie S."/>
            <person name="Amaro C."/>
        </authorList>
    </citation>
    <scope>NUCLEOTIDE SEQUENCE</scope>
</reference>
<reference evidence="2" key="1">
    <citation type="submission" date="2014-11" db="EMBL/GenBank/DDBJ databases">
        <authorList>
            <person name="Amaro Gonzalez C."/>
        </authorList>
    </citation>
    <scope>NUCLEOTIDE SEQUENCE</scope>
</reference>
<evidence type="ECO:0000256" key="1">
    <source>
        <dbReference type="SAM" id="Phobius"/>
    </source>
</evidence>
<keyword evidence="1" id="KW-1133">Transmembrane helix</keyword>
<feature type="transmembrane region" description="Helical" evidence="1">
    <location>
        <begin position="6"/>
        <end position="25"/>
    </location>
</feature>
<proteinExistence type="predicted"/>
<keyword evidence="1" id="KW-0812">Transmembrane</keyword>
<protein>
    <submittedName>
        <fullName evidence="2">Uncharacterized protein</fullName>
    </submittedName>
</protein>
<sequence length="52" mass="5981">MCLFYAIYVCLMCSIVPFACAYFRVAHACLQALCVCIYVLCLLWLLVWSACY</sequence>
<dbReference type="AlphaFoldDB" id="A0A0E9TTF7"/>